<organism evidence="2 3">
    <name type="scientific">Garciella nitratireducens DSM 15102</name>
    <dbReference type="NCBI Taxonomy" id="1121911"/>
    <lineage>
        <taxon>Bacteria</taxon>
        <taxon>Bacillati</taxon>
        <taxon>Bacillota</taxon>
        <taxon>Clostridia</taxon>
        <taxon>Eubacteriales</taxon>
        <taxon>Eubacteriaceae</taxon>
        <taxon>Garciella</taxon>
    </lineage>
</organism>
<feature type="transmembrane region" description="Helical" evidence="1">
    <location>
        <begin position="48"/>
        <end position="64"/>
    </location>
</feature>
<keyword evidence="1" id="KW-0472">Membrane</keyword>
<proteinExistence type="predicted"/>
<keyword evidence="3" id="KW-1185">Reference proteome</keyword>
<evidence type="ECO:0000313" key="2">
    <source>
        <dbReference type="EMBL" id="SJZ49868.1"/>
    </source>
</evidence>
<accession>A0A1T4L5F0</accession>
<feature type="transmembrane region" description="Helical" evidence="1">
    <location>
        <begin position="96"/>
        <end position="117"/>
    </location>
</feature>
<sequence>MEENIYIQIYIFLFTLYGGLIIGILYDMIDILLGNRNKKNKGRWKKDILFWLLAIMIVLEILFYSSDGIIRTYTLFGFIVGWILYFWLLSGFIRKVIIFMITSILNISKGILTLFFIPFKWIKSILYTPVMKMQDKTNQLKDRLIKYFKIPKLIIAQFKKYKKYLTKSQK</sequence>
<dbReference type="EMBL" id="FUWV01000003">
    <property type="protein sequence ID" value="SJZ49868.1"/>
    <property type="molecule type" value="Genomic_DNA"/>
</dbReference>
<dbReference type="Pfam" id="PF09578">
    <property type="entry name" value="Spore_YabQ"/>
    <property type="match status" value="1"/>
</dbReference>
<dbReference type="InterPro" id="IPR019074">
    <property type="entry name" value="YabQ"/>
</dbReference>
<dbReference type="AlphaFoldDB" id="A0A1T4L5F0"/>
<dbReference type="Proteomes" id="UP000196365">
    <property type="component" value="Unassembled WGS sequence"/>
</dbReference>
<protein>
    <submittedName>
        <fullName evidence="2">Spore cortex biosynthesis protein YabQ</fullName>
    </submittedName>
</protein>
<feature type="transmembrane region" description="Helical" evidence="1">
    <location>
        <begin position="70"/>
        <end position="89"/>
    </location>
</feature>
<keyword evidence="1" id="KW-1133">Transmembrane helix</keyword>
<name>A0A1T4L5F0_9FIRM</name>
<evidence type="ECO:0000313" key="3">
    <source>
        <dbReference type="Proteomes" id="UP000196365"/>
    </source>
</evidence>
<gene>
    <name evidence="2" type="ORF">SAMN02745973_00843</name>
</gene>
<reference evidence="2 3" key="1">
    <citation type="submission" date="2017-02" db="EMBL/GenBank/DDBJ databases">
        <authorList>
            <person name="Peterson S.W."/>
        </authorList>
    </citation>
    <scope>NUCLEOTIDE SEQUENCE [LARGE SCALE GENOMIC DNA]</scope>
    <source>
        <strain evidence="2 3">DSM 15102</strain>
    </source>
</reference>
<dbReference type="NCBIfam" id="TIGR02893">
    <property type="entry name" value="spore_yabQ"/>
    <property type="match status" value="1"/>
</dbReference>
<evidence type="ECO:0000256" key="1">
    <source>
        <dbReference type="SAM" id="Phobius"/>
    </source>
</evidence>
<feature type="transmembrane region" description="Helical" evidence="1">
    <location>
        <begin position="6"/>
        <end position="27"/>
    </location>
</feature>
<keyword evidence="1" id="KW-0812">Transmembrane</keyword>
<dbReference type="RefSeq" id="WP_087678279.1">
    <property type="nucleotide sequence ID" value="NZ_FUWV01000003.1"/>
</dbReference>
<dbReference type="OrthoDB" id="1685240at2"/>